<proteinExistence type="predicted"/>
<dbReference type="AlphaFoldDB" id="A0A3S9B2Z9"/>
<keyword evidence="1" id="KW-1133">Transmembrane helix</keyword>
<feature type="transmembrane region" description="Helical" evidence="1">
    <location>
        <begin position="67"/>
        <end position="88"/>
    </location>
</feature>
<feature type="transmembrane region" description="Helical" evidence="1">
    <location>
        <begin position="100"/>
        <end position="121"/>
    </location>
</feature>
<feature type="transmembrane region" description="Helical" evidence="1">
    <location>
        <begin position="142"/>
        <end position="164"/>
    </location>
</feature>
<keyword evidence="1" id="KW-0812">Transmembrane</keyword>
<keyword evidence="1" id="KW-0472">Membrane</keyword>
<gene>
    <name evidence="2" type="ORF">D5400_08710</name>
</gene>
<dbReference type="RefSeq" id="WP_126009576.1">
    <property type="nucleotide sequence ID" value="NZ_CP032509.1"/>
</dbReference>
<evidence type="ECO:0000313" key="3">
    <source>
        <dbReference type="Proteomes" id="UP000268192"/>
    </source>
</evidence>
<organism evidence="2 3">
    <name type="scientific">Georhizobium profundi</name>
    <dbReference type="NCBI Taxonomy" id="2341112"/>
    <lineage>
        <taxon>Bacteria</taxon>
        <taxon>Pseudomonadati</taxon>
        <taxon>Pseudomonadota</taxon>
        <taxon>Alphaproteobacteria</taxon>
        <taxon>Hyphomicrobiales</taxon>
        <taxon>Rhizobiaceae</taxon>
        <taxon>Georhizobium</taxon>
    </lineage>
</organism>
<protein>
    <submittedName>
        <fullName evidence="2">Uncharacterized protein</fullName>
    </submittedName>
</protein>
<dbReference type="Proteomes" id="UP000268192">
    <property type="component" value="Chromosome"/>
</dbReference>
<dbReference type="KEGG" id="abaw:D5400_08710"/>
<dbReference type="OrthoDB" id="6088222at2"/>
<name>A0A3S9B2Z9_9HYPH</name>
<feature type="transmembrane region" description="Helical" evidence="1">
    <location>
        <begin position="170"/>
        <end position="190"/>
    </location>
</feature>
<feature type="transmembrane region" description="Helical" evidence="1">
    <location>
        <begin position="27"/>
        <end position="47"/>
    </location>
</feature>
<reference evidence="2 3" key="1">
    <citation type="submission" date="2018-09" db="EMBL/GenBank/DDBJ databases">
        <title>Marinorhizobium profundi gen. nov., sp. nov., isolated from a deep-sea sediment sample from the New Britain Trench and proposal of Marinorhizobiaceae fam. nov. in the order Rhizobiales of the class Alphaproteobacteria.</title>
        <authorList>
            <person name="Cao J."/>
        </authorList>
    </citation>
    <scope>NUCLEOTIDE SEQUENCE [LARGE SCALE GENOMIC DNA]</scope>
    <source>
        <strain evidence="2 3">WS11</strain>
    </source>
</reference>
<dbReference type="EMBL" id="CP032509">
    <property type="protein sequence ID" value="AZN71338.1"/>
    <property type="molecule type" value="Genomic_DNA"/>
</dbReference>
<evidence type="ECO:0000256" key="1">
    <source>
        <dbReference type="SAM" id="Phobius"/>
    </source>
</evidence>
<evidence type="ECO:0000313" key="2">
    <source>
        <dbReference type="EMBL" id="AZN71338.1"/>
    </source>
</evidence>
<sequence length="223" mass="24058">MNLDSLLLALSGDVVLAVKNATRFAHFIGLAIGLGAATMLDLMLLRFVGSRRITFHDWQMIDFGARLVSFGLMLLWITGIAFLIQYAFFEPAKLMNEKIWAKLAIVSILTANGMFIHSIVMPRIRAQIGQTLFAGMGRGARNAFVISGAISATSWYAPVALGAFSQLNNTVTAIGILAAYGVALVAMTLAMQVVMRIASRTAPAAPAFAMAHPDYQIRLTYGS</sequence>
<keyword evidence="3" id="KW-1185">Reference proteome</keyword>
<accession>A0A3S9B2Z9</accession>